<dbReference type="PROSITE" id="PS50013">
    <property type="entry name" value="CHROMO_2"/>
    <property type="match status" value="1"/>
</dbReference>
<comment type="caution">
    <text evidence="4">The sequence shown here is derived from an EMBL/GenBank/DDBJ whole genome shotgun (WGS) entry which is preliminary data.</text>
</comment>
<feature type="domain" description="Integrase catalytic" evidence="3">
    <location>
        <begin position="57"/>
        <end position="147"/>
    </location>
</feature>
<dbReference type="InterPro" id="IPR036397">
    <property type="entry name" value="RNaseH_sf"/>
</dbReference>
<dbReference type="PANTHER" id="PTHR37984:SF5">
    <property type="entry name" value="PROTEIN NYNRIN-LIKE"/>
    <property type="match status" value="1"/>
</dbReference>
<evidence type="ECO:0000313" key="5">
    <source>
        <dbReference type="Proteomes" id="UP000198211"/>
    </source>
</evidence>
<dbReference type="PANTHER" id="PTHR37984">
    <property type="entry name" value="PROTEIN CBG26694"/>
    <property type="match status" value="1"/>
</dbReference>
<dbReference type="InterPro" id="IPR056924">
    <property type="entry name" value="SH3_Tf2-1"/>
</dbReference>
<name>A0A225V0R6_9STRA</name>
<dbReference type="EMBL" id="NBNE01009232">
    <property type="protein sequence ID" value="OWY98618.1"/>
    <property type="molecule type" value="Genomic_DNA"/>
</dbReference>
<proteinExistence type="predicted"/>
<dbReference type="Pfam" id="PF24626">
    <property type="entry name" value="SH3_Tf2-1"/>
    <property type="match status" value="1"/>
</dbReference>
<evidence type="ECO:0008006" key="6">
    <source>
        <dbReference type="Google" id="ProtNLM"/>
    </source>
</evidence>
<dbReference type="CDD" id="cd00024">
    <property type="entry name" value="CD_CSD"/>
    <property type="match status" value="1"/>
</dbReference>
<sequence>MPLRSDQQQEDATLRLVVPSTMIQEVLKEAIKGSLGLSTDASKSRPTIRGYSPGNVLAERPFQVVSMDFVIPSPKSRRGNTALLLFQCAFTGYVMGKSMADTTALKVAQAFEECVYRRFGAPSLIRHDRDPRFMSESTLKAMSSSLKRGLGRQSDVLAWRRDVNRQQEIALKMAKEYQATEKARRARKHNKSLRGRERGTALETDRTLTRTDERSATGAVTEDSDTNATAATRSLFEVGSRVWLYMERVKPGQTRKLAHRWHVPFRVKRKVEAFAYELELPDRSGYRFHPVVHVSRLKMVDEFGDRPSARLTRDVNEATRLDFDDELRIVGNQIVLRVNLKSKQYWMIGLLCPLALNEPEFKVKWVGYDDPTWEPASNLSCGVLLYDYPREKRRDRRLQMVQVADED</sequence>
<dbReference type="SUPFAM" id="SSF53098">
    <property type="entry name" value="Ribonuclease H-like"/>
    <property type="match status" value="1"/>
</dbReference>
<dbReference type="InterPro" id="IPR016197">
    <property type="entry name" value="Chromo-like_dom_sf"/>
</dbReference>
<feature type="compositionally biased region" description="Basic and acidic residues" evidence="1">
    <location>
        <begin position="194"/>
        <end position="215"/>
    </location>
</feature>
<dbReference type="SMART" id="SM00298">
    <property type="entry name" value="CHROMO"/>
    <property type="match status" value="1"/>
</dbReference>
<dbReference type="GO" id="GO:0015074">
    <property type="term" value="P:DNA integration"/>
    <property type="evidence" value="ECO:0007669"/>
    <property type="project" value="InterPro"/>
</dbReference>
<organism evidence="4 5">
    <name type="scientific">Phytophthora megakarya</name>
    <dbReference type="NCBI Taxonomy" id="4795"/>
    <lineage>
        <taxon>Eukaryota</taxon>
        <taxon>Sar</taxon>
        <taxon>Stramenopiles</taxon>
        <taxon>Oomycota</taxon>
        <taxon>Peronosporomycetes</taxon>
        <taxon>Peronosporales</taxon>
        <taxon>Peronosporaceae</taxon>
        <taxon>Phytophthora</taxon>
    </lineage>
</organism>
<accession>A0A225V0R6</accession>
<protein>
    <recommendedName>
        <fullName evidence="6">Reverse transcriptase</fullName>
    </recommendedName>
</protein>
<reference evidence="5" key="1">
    <citation type="submission" date="2017-03" db="EMBL/GenBank/DDBJ databases">
        <title>Phytopthora megakarya and P. palmivora, two closely related causual agents of cacao black pod achieved similar genome size and gene model numbers by different mechanisms.</title>
        <authorList>
            <person name="Ali S."/>
            <person name="Shao J."/>
            <person name="Larry D.J."/>
            <person name="Kronmiller B."/>
            <person name="Shen D."/>
            <person name="Strem M.D."/>
            <person name="Melnick R.L."/>
            <person name="Guiltinan M.J."/>
            <person name="Tyler B.M."/>
            <person name="Meinhardt L.W."/>
            <person name="Bailey B.A."/>
        </authorList>
    </citation>
    <scope>NUCLEOTIDE SEQUENCE [LARGE SCALE GENOMIC DNA]</scope>
    <source>
        <strain evidence="5">zdho120</strain>
    </source>
</reference>
<feature type="compositionally biased region" description="Basic residues" evidence="1">
    <location>
        <begin position="184"/>
        <end position="193"/>
    </location>
</feature>
<feature type="domain" description="Chromo" evidence="2">
    <location>
        <begin position="329"/>
        <end position="400"/>
    </location>
</feature>
<evidence type="ECO:0000259" key="2">
    <source>
        <dbReference type="PROSITE" id="PS50013"/>
    </source>
</evidence>
<feature type="region of interest" description="Disordered" evidence="1">
    <location>
        <begin position="181"/>
        <end position="226"/>
    </location>
</feature>
<dbReference type="Proteomes" id="UP000198211">
    <property type="component" value="Unassembled WGS sequence"/>
</dbReference>
<evidence type="ECO:0000259" key="3">
    <source>
        <dbReference type="PROSITE" id="PS50994"/>
    </source>
</evidence>
<dbReference type="OrthoDB" id="106360at2759"/>
<dbReference type="InterPro" id="IPR012337">
    <property type="entry name" value="RNaseH-like_sf"/>
</dbReference>
<dbReference type="AlphaFoldDB" id="A0A225V0R6"/>
<evidence type="ECO:0000256" key="1">
    <source>
        <dbReference type="SAM" id="MobiDB-lite"/>
    </source>
</evidence>
<dbReference type="Gene3D" id="3.30.420.10">
    <property type="entry name" value="Ribonuclease H-like superfamily/Ribonuclease H"/>
    <property type="match status" value="1"/>
</dbReference>
<dbReference type="InterPro" id="IPR001584">
    <property type="entry name" value="Integrase_cat-core"/>
</dbReference>
<dbReference type="InterPro" id="IPR000953">
    <property type="entry name" value="Chromo/chromo_shadow_dom"/>
</dbReference>
<dbReference type="GO" id="GO:0003676">
    <property type="term" value="F:nucleic acid binding"/>
    <property type="evidence" value="ECO:0007669"/>
    <property type="project" value="InterPro"/>
</dbReference>
<dbReference type="PROSITE" id="PS50994">
    <property type="entry name" value="INTEGRASE"/>
    <property type="match status" value="1"/>
</dbReference>
<dbReference type="SUPFAM" id="SSF54160">
    <property type="entry name" value="Chromo domain-like"/>
    <property type="match status" value="1"/>
</dbReference>
<dbReference type="Gene3D" id="2.40.50.40">
    <property type="match status" value="1"/>
</dbReference>
<evidence type="ECO:0000313" key="4">
    <source>
        <dbReference type="EMBL" id="OWY98618.1"/>
    </source>
</evidence>
<keyword evidence="5" id="KW-1185">Reference proteome</keyword>
<gene>
    <name evidence="4" type="ORF">PHMEG_00030573</name>
</gene>
<dbReference type="InterPro" id="IPR050951">
    <property type="entry name" value="Retrovirus_Pol_polyprotein"/>
</dbReference>